<dbReference type="SUPFAM" id="SSF53067">
    <property type="entry name" value="Actin-like ATPase domain"/>
    <property type="match status" value="1"/>
</dbReference>
<protein>
    <submittedName>
        <fullName evidence="2">Glucokinase</fullName>
        <ecNumber evidence="2">2.7.1.2</ecNumber>
    </submittedName>
</protein>
<sequence length="318" mass="32759">MNYVGVDLGGTNMTAAVLDDSYAVIAQAKRLTSCPRPYDAILDDVARTVLDAVEKAGISPSDFAYVGVGSPGVVSAADGVVIDAVNLGFKNVPLGSYLSRKLGVRVILENDANAAAYGEFLAGAAKNTNDFIALTIGTGIGSGVILDKNIYRGANGVGGELGHTVVVLDGRPCSCGRKGCMDVYASATGLITSTKEAMRADGRSLLWRLVNGDISAVNGASAFSAAKQGDETACAVVASYVRVLAACVTNIVNIFQPDMISIAGGVSREGEYLLEPVRALVQSECLKNPKGRVPIICAATLQDKAGVIGAALLGVRNR</sequence>
<gene>
    <name evidence="2" type="ordered locus">Trebr_2545</name>
</gene>
<dbReference type="PROSITE" id="PS01125">
    <property type="entry name" value="ROK"/>
    <property type="match status" value="1"/>
</dbReference>
<evidence type="ECO:0000256" key="1">
    <source>
        <dbReference type="ARBA" id="ARBA00006479"/>
    </source>
</evidence>
<keyword evidence="3" id="KW-1185">Reference proteome</keyword>
<evidence type="ECO:0000313" key="2">
    <source>
        <dbReference type="EMBL" id="AEE17950.1"/>
    </source>
</evidence>
<dbReference type="InterPro" id="IPR049874">
    <property type="entry name" value="ROK_cs"/>
</dbReference>
<dbReference type="Gene3D" id="3.30.420.40">
    <property type="match status" value="2"/>
</dbReference>
<dbReference type="HOGENOM" id="CLU_036604_0_4_12"/>
<dbReference type="EC" id="2.7.1.2" evidence="2"/>
<keyword evidence="2" id="KW-0808">Transferase</keyword>
<dbReference type="EMBL" id="CP002696">
    <property type="protein sequence ID" value="AEE17950.1"/>
    <property type="molecule type" value="Genomic_DNA"/>
</dbReference>
<proteinExistence type="inferred from homology"/>
<dbReference type="PANTHER" id="PTHR18964">
    <property type="entry name" value="ROK (REPRESSOR, ORF, KINASE) FAMILY"/>
    <property type="match status" value="1"/>
</dbReference>
<dbReference type="Proteomes" id="UP000006546">
    <property type="component" value="Chromosome"/>
</dbReference>
<dbReference type="AlphaFoldDB" id="F4LNX3"/>
<dbReference type="KEGG" id="tbe:Trebr_2545"/>
<comment type="similarity">
    <text evidence="1">Belongs to the ROK (NagC/XylR) family.</text>
</comment>
<reference evidence="3" key="1">
    <citation type="submission" date="2011-04" db="EMBL/GenBank/DDBJ databases">
        <title>The complete genome of Treponema brennaborense DSM 12168.</title>
        <authorList>
            <person name="Lucas S."/>
            <person name="Han J."/>
            <person name="Lapidus A."/>
            <person name="Bruce D."/>
            <person name="Goodwin L."/>
            <person name="Pitluck S."/>
            <person name="Peters L."/>
            <person name="Kyrpides N."/>
            <person name="Mavromatis K."/>
            <person name="Ivanova N."/>
            <person name="Mikhailova N."/>
            <person name="Pagani I."/>
            <person name="Teshima H."/>
            <person name="Detter J.C."/>
            <person name="Tapia R."/>
            <person name="Han C."/>
            <person name="Land M."/>
            <person name="Hauser L."/>
            <person name="Markowitz V."/>
            <person name="Cheng J.-F."/>
            <person name="Hugenholtz P."/>
            <person name="Woyke T."/>
            <person name="Wu D."/>
            <person name="Gronow S."/>
            <person name="Wellnitz S."/>
            <person name="Brambilla E."/>
            <person name="Klenk H.-P."/>
            <person name="Eisen J.A."/>
        </authorList>
    </citation>
    <scope>NUCLEOTIDE SEQUENCE [LARGE SCALE GENOMIC DNA]</scope>
    <source>
        <strain evidence="3">DSM 12168 / CIP 105900 / DD5/3</strain>
    </source>
</reference>
<dbReference type="STRING" id="906968.Trebr_2545"/>
<dbReference type="PANTHER" id="PTHR18964:SF149">
    <property type="entry name" value="BIFUNCTIONAL UDP-N-ACETYLGLUCOSAMINE 2-EPIMERASE_N-ACETYLMANNOSAMINE KINASE"/>
    <property type="match status" value="1"/>
</dbReference>
<accession>F4LNX3</accession>
<dbReference type="OrthoDB" id="358648at2"/>
<dbReference type="Pfam" id="PF00480">
    <property type="entry name" value="ROK"/>
    <property type="match status" value="1"/>
</dbReference>
<dbReference type="eggNOG" id="COG1940">
    <property type="taxonomic scope" value="Bacteria"/>
</dbReference>
<name>F4LNX3_TREBD</name>
<dbReference type="InterPro" id="IPR000600">
    <property type="entry name" value="ROK"/>
</dbReference>
<evidence type="ECO:0000313" key="3">
    <source>
        <dbReference type="Proteomes" id="UP000006546"/>
    </source>
</evidence>
<organism evidence="2 3">
    <name type="scientific">Treponema brennaborense (strain DSM 12168 / CIP 105900 / DD5/3)</name>
    <dbReference type="NCBI Taxonomy" id="906968"/>
    <lineage>
        <taxon>Bacteria</taxon>
        <taxon>Pseudomonadati</taxon>
        <taxon>Spirochaetota</taxon>
        <taxon>Spirochaetia</taxon>
        <taxon>Spirochaetales</taxon>
        <taxon>Treponemataceae</taxon>
        <taxon>Treponema</taxon>
    </lineage>
</organism>
<dbReference type="RefSeq" id="WP_013759651.1">
    <property type="nucleotide sequence ID" value="NC_015500.1"/>
</dbReference>
<dbReference type="GO" id="GO:0004340">
    <property type="term" value="F:glucokinase activity"/>
    <property type="evidence" value="ECO:0007669"/>
    <property type="project" value="UniProtKB-EC"/>
</dbReference>
<dbReference type="InterPro" id="IPR043129">
    <property type="entry name" value="ATPase_NBD"/>
</dbReference>